<dbReference type="InterPro" id="IPR048254">
    <property type="entry name" value="CDP_ALCOHOL_P_TRANSF_CS"/>
</dbReference>
<dbReference type="EMBL" id="CP048020">
    <property type="protein sequence ID" value="QHX44365.1"/>
    <property type="molecule type" value="Genomic_DNA"/>
</dbReference>
<evidence type="ECO:0000313" key="6">
    <source>
        <dbReference type="EMBL" id="QHX44365.1"/>
    </source>
</evidence>
<feature type="transmembrane region" description="Helical" evidence="5">
    <location>
        <begin position="66"/>
        <end position="83"/>
    </location>
</feature>
<dbReference type="GO" id="GO:0016020">
    <property type="term" value="C:membrane"/>
    <property type="evidence" value="ECO:0007669"/>
    <property type="project" value="UniProtKB-SubCell"/>
</dbReference>
<feature type="transmembrane region" description="Helical" evidence="5">
    <location>
        <begin position="40"/>
        <end position="60"/>
    </location>
</feature>
<dbReference type="Proteomes" id="UP000464374">
    <property type="component" value="Chromosome"/>
</dbReference>
<feature type="transmembrane region" description="Helical" evidence="5">
    <location>
        <begin position="279"/>
        <end position="297"/>
    </location>
</feature>
<keyword evidence="5" id="KW-1133">Transmembrane helix</keyword>
<dbReference type="InterPro" id="IPR043130">
    <property type="entry name" value="CDP-OH_PTrfase_TM_dom"/>
</dbReference>
<feature type="transmembrane region" description="Helical" evidence="5">
    <location>
        <begin position="189"/>
        <end position="211"/>
    </location>
</feature>
<accession>A0A6P1Y4E0</accession>
<dbReference type="PANTHER" id="PTHR10414">
    <property type="entry name" value="ETHANOLAMINEPHOSPHOTRANSFERASE"/>
    <property type="match status" value="1"/>
</dbReference>
<evidence type="ECO:0000256" key="3">
    <source>
        <dbReference type="ARBA" id="ARBA00023136"/>
    </source>
</evidence>
<keyword evidence="3 5" id="KW-0472">Membrane</keyword>
<organism evidence="6 7">
    <name type="scientific">Treponema vincentii</name>
    <dbReference type="NCBI Taxonomy" id="69710"/>
    <lineage>
        <taxon>Bacteria</taxon>
        <taxon>Pseudomonadati</taxon>
        <taxon>Spirochaetota</taxon>
        <taxon>Spirochaetia</taxon>
        <taxon>Spirochaetales</taxon>
        <taxon>Treponemataceae</taxon>
        <taxon>Treponema</taxon>
    </lineage>
</organism>
<feature type="transmembrane region" description="Helical" evidence="5">
    <location>
        <begin position="223"/>
        <end position="241"/>
    </location>
</feature>
<dbReference type="AlphaFoldDB" id="A0A6P1Y4E0"/>
<feature type="transmembrane region" description="Helical" evidence="5">
    <location>
        <begin position="303"/>
        <end position="320"/>
    </location>
</feature>
<protein>
    <submittedName>
        <fullName evidence="6">CDP-alcohol phosphatidyltransferase</fullName>
    </submittedName>
</protein>
<proteinExistence type="inferred from homology"/>
<dbReference type="PANTHER" id="PTHR10414:SF37">
    <property type="entry name" value="BB IN A BOXCAR, ISOFORM C"/>
    <property type="match status" value="1"/>
</dbReference>
<keyword evidence="2 4" id="KW-0808">Transferase</keyword>
<evidence type="ECO:0000256" key="1">
    <source>
        <dbReference type="ARBA" id="ARBA00004370"/>
    </source>
</evidence>
<feature type="transmembrane region" description="Helical" evidence="5">
    <location>
        <begin position="14"/>
        <end position="33"/>
    </location>
</feature>
<dbReference type="InterPro" id="IPR014472">
    <property type="entry name" value="CHOPT"/>
</dbReference>
<feature type="transmembrane region" description="Helical" evidence="5">
    <location>
        <begin position="165"/>
        <end position="183"/>
    </location>
</feature>
<dbReference type="KEGG" id="trz:GWP43_13855"/>
<dbReference type="Pfam" id="PF01066">
    <property type="entry name" value="CDP-OH_P_transf"/>
    <property type="match status" value="1"/>
</dbReference>
<evidence type="ECO:0000256" key="4">
    <source>
        <dbReference type="RuleBase" id="RU003750"/>
    </source>
</evidence>
<sequence>MAKKYSYSAEDQSILSPILYKFFVNPLVAILPYRVPANFITFSSFLCIITAFCVAVHGYYVGRYEHWWLIPVLALIYLTGDCADGKQARKTGTGSPLGEYFDHFLDCFVTGLLMGILMISFKVTKPALITIGFFNLYAGQIGSFWERYKRRVMCFGKLGSNEGIIAIGLTSWLMSIPSIHAAADTVLLFNITGGEALIITIMTGTAISAIHSIVRSRAISARLIAHLILSFAVTYTAAYLFGNKNIVYITGVVSFYNVFFLSSLLAATNLDSRECLPDVIIPLSFILFFLIPNYTSLIQHIQIVYLVVRVAIKFISFVRINRQYWYWINPPPPDEDLSATR</sequence>
<name>A0A6P1Y4E0_9SPIR</name>
<dbReference type="GO" id="GO:0016780">
    <property type="term" value="F:phosphotransferase activity, for other substituted phosphate groups"/>
    <property type="evidence" value="ECO:0007669"/>
    <property type="project" value="InterPro"/>
</dbReference>
<dbReference type="RefSeq" id="WP_162664638.1">
    <property type="nucleotide sequence ID" value="NZ_CP048020.1"/>
</dbReference>
<comment type="similarity">
    <text evidence="4">Belongs to the CDP-alcohol phosphatidyltransferase class-I family.</text>
</comment>
<keyword evidence="5" id="KW-0812">Transmembrane</keyword>
<dbReference type="PROSITE" id="PS00379">
    <property type="entry name" value="CDP_ALCOHOL_P_TRANSF"/>
    <property type="match status" value="1"/>
</dbReference>
<comment type="subcellular location">
    <subcellularLocation>
        <location evidence="1">Membrane</location>
    </subcellularLocation>
</comment>
<feature type="transmembrane region" description="Helical" evidence="5">
    <location>
        <begin position="247"/>
        <end position="267"/>
    </location>
</feature>
<evidence type="ECO:0000256" key="5">
    <source>
        <dbReference type="SAM" id="Phobius"/>
    </source>
</evidence>
<dbReference type="Gene3D" id="1.20.120.1760">
    <property type="match status" value="1"/>
</dbReference>
<evidence type="ECO:0000256" key="2">
    <source>
        <dbReference type="ARBA" id="ARBA00022679"/>
    </source>
</evidence>
<dbReference type="InterPro" id="IPR000462">
    <property type="entry name" value="CDP-OH_P_trans"/>
</dbReference>
<reference evidence="6 7" key="1">
    <citation type="submission" date="2020-01" db="EMBL/GenBank/DDBJ databases">
        <title>Complete genome sequence of a human oral phylogroup 1 Treponema sp. strain ATCC 700766, originally isolated from periodontitis dental plaque.</title>
        <authorList>
            <person name="Chan Y."/>
            <person name="Huo Y.-B."/>
            <person name="Yu X.-L."/>
            <person name="Zeng H."/>
            <person name="Leung W.-K."/>
            <person name="Watt R.M."/>
        </authorList>
    </citation>
    <scope>NUCLEOTIDE SEQUENCE [LARGE SCALE GENOMIC DNA]</scope>
    <source>
        <strain evidence="6 7">OMZ 804</strain>
    </source>
</reference>
<gene>
    <name evidence="6" type="ORF">GWP43_13855</name>
</gene>
<evidence type="ECO:0000313" key="7">
    <source>
        <dbReference type="Proteomes" id="UP000464374"/>
    </source>
</evidence>
<dbReference type="GO" id="GO:0008654">
    <property type="term" value="P:phospholipid biosynthetic process"/>
    <property type="evidence" value="ECO:0007669"/>
    <property type="project" value="InterPro"/>
</dbReference>